<dbReference type="EMBL" id="QFQP01000023">
    <property type="protein sequence ID" value="PZR08954.1"/>
    <property type="molecule type" value="Genomic_DNA"/>
</dbReference>
<dbReference type="Proteomes" id="UP000249061">
    <property type="component" value="Unassembled WGS sequence"/>
</dbReference>
<evidence type="ECO:0000313" key="3">
    <source>
        <dbReference type="Proteomes" id="UP000249061"/>
    </source>
</evidence>
<accession>A0A2W5UZX8</accession>
<evidence type="ECO:0000256" key="1">
    <source>
        <dbReference type="SAM" id="Coils"/>
    </source>
</evidence>
<name>A0A2W5UZX8_9BACT</name>
<sequence>MTIKGSDAAAARAAQLAAQRAAEAARKAAEAAKKAAEAVRAKAQQQQQLRAALANKAGTKPTASAVRQAFGRNEFSTGAARALKQQLGTGTSLRTEVLGDGKVNCLERAVGIAKPRDNVVLLTDKHDPVGHAVVERPDGSVVDPNRPNQPYSSLNAYLRENPRYADPAKISDVVAEKLLRTPPGKARDALIAKAGLSDVAARTVADPGHITAQYQRDAANAATDAQAAWDSAIANGGSELEAARAAADVLEAAAAAKADPEFRRYVANASVELAEDIGRAVGAAANGATSDDLKHTLDVLAKFTEAGSDTFTRAAAAAIAAELPDRAGRPPFRAAPGDALHDVTSFLERQAGDGNIALTSALGAELGKLGKTEALGAITPALTEAVEDVHGTYDSAQQKYVEAEAQLGVELQRFGPAMTDAQKQEYIEAFWSQADNAAIKSDLAAAETQLAQTFEATAPGLEAAAKAGDERAAELLVSGATKLATSQTQARVAIDFVERVGLPENKALFDALNHDGTLEDTLANEVLAPALGNAQAAALAGGEGVDLDGLVAQLKRIKDNATNFKKLHTEIGVATEQYDTVKRLLAEGKTGEQIRDALRLDDLTREWEGKTKIGKALAVFGVVGAMGAAISADGNLDRIQASLETVRGGLELTSGVLSSLGRAGKLAQGAKAATFLAKFAPGVGLVADSIQLAKDIQTLREGGNVGDWVSTFGTVVNLAGDIAGFIPVAGQVVDGVLTAVGTVIQGVGGLISSVIDGNEEAKKNREEIDARLKAAGVDAHTREVLLTERVIDPTSIAALGIEGQAYIDALEATQPWSSEDGPAIEASQKAWHIAAAYGLSGQAAVDFVEDFTEKYGDQMGFQALQIFGPNLERFTMAAATLARDGKTTEEIAAELSGEFGDMDGQLEEILGDMYAEHLEGHGANPPPGFYQPQFINLPS</sequence>
<reference evidence="2 3" key="1">
    <citation type="submission" date="2017-08" db="EMBL/GenBank/DDBJ databases">
        <title>Infants hospitalized years apart are colonized by the same room-sourced microbial strains.</title>
        <authorList>
            <person name="Brooks B."/>
            <person name="Olm M.R."/>
            <person name="Firek B.A."/>
            <person name="Baker R."/>
            <person name="Thomas B.C."/>
            <person name="Morowitz M.J."/>
            <person name="Banfield J.F."/>
        </authorList>
    </citation>
    <scope>NUCLEOTIDE SEQUENCE [LARGE SCALE GENOMIC DNA]</scope>
    <source>
        <strain evidence="2">S2_003_000_R2_14</strain>
    </source>
</reference>
<gene>
    <name evidence="2" type="ORF">DI536_24020</name>
</gene>
<proteinExistence type="predicted"/>
<evidence type="ECO:0000313" key="2">
    <source>
        <dbReference type="EMBL" id="PZR08954.1"/>
    </source>
</evidence>
<keyword evidence="1" id="KW-0175">Coiled coil</keyword>
<comment type="caution">
    <text evidence="2">The sequence shown here is derived from an EMBL/GenBank/DDBJ whole genome shotgun (WGS) entry which is preliminary data.</text>
</comment>
<dbReference type="AlphaFoldDB" id="A0A2W5UZX8"/>
<protein>
    <submittedName>
        <fullName evidence="2">Uncharacterized protein</fullName>
    </submittedName>
</protein>
<organism evidence="2 3">
    <name type="scientific">Archangium gephyra</name>
    <dbReference type="NCBI Taxonomy" id="48"/>
    <lineage>
        <taxon>Bacteria</taxon>
        <taxon>Pseudomonadati</taxon>
        <taxon>Myxococcota</taxon>
        <taxon>Myxococcia</taxon>
        <taxon>Myxococcales</taxon>
        <taxon>Cystobacterineae</taxon>
        <taxon>Archangiaceae</taxon>
        <taxon>Archangium</taxon>
    </lineage>
</organism>
<feature type="coiled-coil region" evidence="1">
    <location>
        <begin position="22"/>
        <end position="56"/>
    </location>
</feature>